<evidence type="ECO:0000313" key="3">
    <source>
        <dbReference type="Proteomes" id="UP001283361"/>
    </source>
</evidence>
<organism evidence="2 3">
    <name type="scientific">Elysia crispata</name>
    <name type="common">lettuce slug</name>
    <dbReference type="NCBI Taxonomy" id="231223"/>
    <lineage>
        <taxon>Eukaryota</taxon>
        <taxon>Metazoa</taxon>
        <taxon>Spiralia</taxon>
        <taxon>Lophotrochozoa</taxon>
        <taxon>Mollusca</taxon>
        <taxon>Gastropoda</taxon>
        <taxon>Heterobranchia</taxon>
        <taxon>Euthyneura</taxon>
        <taxon>Panpulmonata</taxon>
        <taxon>Sacoglossa</taxon>
        <taxon>Placobranchoidea</taxon>
        <taxon>Plakobranchidae</taxon>
        <taxon>Elysia</taxon>
    </lineage>
</organism>
<protein>
    <submittedName>
        <fullName evidence="2">Uncharacterized protein</fullName>
    </submittedName>
</protein>
<reference evidence="2" key="1">
    <citation type="journal article" date="2023" name="G3 (Bethesda)">
        <title>A reference genome for the long-term kleptoplast-retaining sea slug Elysia crispata morphotype clarki.</title>
        <authorList>
            <person name="Eastman K.E."/>
            <person name="Pendleton A.L."/>
            <person name="Shaikh M.A."/>
            <person name="Suttiyut T."/>
            <person name="Ogas R."/>
            <person name="Tomko P."/>
            <person name="Gavelis G."/>
            <person name="Widhalm J.R."/>
            <person name="Wisecaver J.H."/>
        </authorList>
    </citation>
    <scope>NUCLEOTIDE SEQUENCE</scope>
    <source>
        <strain evidence="2">ECLA1</strain>
    </source>
</reference>
<sequence length="90" mass="10089">MSDRCGRILALRLRDTRQANLGANYRAELANICTLHGGLSFVTDHMDGSVIRAKMKTWAYNSRILARDVSQMDQVTTKAGQSQQDRSFSL</sequence>
<comment type="caution">
    <text evidence="2">The sequence shown here is derived from an EMBL/GenBank/DDBJ whole genome shotgun (WGS) entry which is preliminary data.</text>
</comment>
<keyword evidence="3" id="KW-1185">Reference proteome</keyword>
<evidence type="ECO:0000256" key="1">
    <source>
        <dbReference type="SAM" id="MobiDB-lite"/>
    </source>
</evidence>
<feature type="region of interest" description="Disordered" evidence="1">
    <location>
        <begin position="71"/>
        <end position="90"/>
    </location>
</feature>
<proteinExistence type="predicted"/>
<dbReference type="EMBL" id="JAWDGP010000864">
    <property type="protein sequence ID" value="KAK3796643.1"/>
    <property type="molecule type" value="Genomic_DNA"/>
</dbReference>
<accession>A0AAE1AYX3</accession>
<name>A0AAE1AYX3_9GAST</name>
<dbReference type="Proteomes" id="UP001283361">
    <property type="component" value="Unassembled WGS sequence"/>
</dbReference>
<evidence type="ECO:0000313" key="2">
    <source>
        <dbReference type="EMBL" id="KAK3796643.1"/>
    </source>
</evidence>
<gene>
    <name evidence="2" type="ORF">RRG08_010341</name>
</gene>
<dbReference type="AlphaFoldDB" id="A0AAE1AYX3"/>